<comment type="catalytic activity">
    <reaction evidence="1">
        <text>a long-chain fatty acyl-CoA + 2 NADPH + 2 H(+) = a long-chain primary fatty alcohol + 2 NADP(+) + CoA</text>
        <dbReference type="Rhea" id="RHEA:52716"/>
        <dbReference type="ChEBI" id="CHEBI:15378"/>
        <dbReference type="ChEBI" id="CHEBI:57287"/>
        <dbReference type="ChEBI" id="CHEBI:57783"/>
        <dbReference type="ChEBI" id="CHEBI:58349"/>
        <dbReference type="ChEBI" id="CHEBI:77396"/>
        <dbReference type="ChEBI" id="CHEBI:83139"/>
        <dbReference type="EC" id="1.2.1.84"/>
    </reaction>
</comment>
<evidence type="ECO:0000256" key="1">
    <source>
        <dbReference type="RuleBase" id="RU363097"/>
    </source>
</evidence>
<dbReference type="GO" id="GO:0080019">
    <property type="term" value="F:alcohol-forming very long-chain fatty acyl-CoA reductase activity"/>
    <property type="evidence" value="ECO:0007669"/>
    <property type="project" value="InterPro"/>
</dbReference>
<dbReference type="PANTHER" id="PTHR11011:SF45">
    <property type="entry name" value="FATTY ACYL-COA REDUCTASE CG8306-RELATED"/>
    <property type="match status" value="1"/>
</dbReference>
<dbReference type="EC" id="1.2.1.84" evidence="1"/>
<dbReference type="InterPro" id="IPR013120">
    <property type="entry name" value="FAR_NAD-bd"/>
</dbReference>
<protein>
    <recommendedName>
        <fullName evidence="1">Fatty acyl-CoA reductase</fullName>
        <ecNumber evidence="1">1.2.1.84</ecNumber>
    </recommendedName>
</protein>
<dbReference type="RefSeq" id="XP_013328384.1">
    <property type="nucleotide sequence ID" value="XM_013472930.1"/>
</dbReference>
<keyword evidence="1" id="KW-0443">Lipid metabolism</keyword>
<dbReference type="GeneID" id="25316545"/>
<evidence type="ECO:0000313" key="4">
    <source>
        <dbReference type="Proteomes" id="UP000053958"/>
    </source>
</evidence>
<feature type="domain" description="Thioester reductase (TE)" evidence="2">
    <location>
        <begin position="12"/>
        <end position="130"/>
    </location>
</feature>
<evidence type="ECO:0000313" key="3">
    <source>
        <dbReference type="EMBL" id="KKA21772.1"/>
    </source>
</evidence>
<name>A0A0F4YU19_RASE3</name>
<dbReference type="Pfam" id="PF07993">
    <property type="entry name" value="NAD_binding_4"/>
    <property type="match status" value="1"/>
</dbReference>
<reference evidence="3 4" key="1">
    <citation type="submission" date="2015-04" db="EMBL/GenBank/DDBJ databases">
        <authorList>
            <person name="Heijne W.H."/>
            <person name="Fedorova N.D."/>
            <person name="Nierman W.C."/>
            <person name="Vollebregt A.W."/>
            <person name="Zhao Z."/>
            <person name="Wu L."/>
            <person name="Kumar M."/>
            <person name="Stam H."/>
            <person name="van den Berg M.A."/>
            <person name="Pel H.J."/>
        </authorList>
    </citation>
    <scope>NUCLEOTIDE SEQUENCE [LARGE SCALE GENOMIC DNA]</scope>
    <source>
        <strain evidence="3 4">CBS 393.64</strain>
    </source>
</reference>
<dbReference type="PANTHER" id="PTHR11011">
    <property type="entry name" value="MALE STERILITY PROTEIN 2-RELATED"/>
    <property type="match status" value="1"/>
</dbReference>
<comment type="function">
    <text evidence="1">Catalyzes the reduction of fatty acyl-CoA to fatty alcohols.</text>
</comment>
<dbReference type="EMBL" id="LASV01000169">
    <property type="protein sequence ID" value="KKA21772.1"/>
    <property type="molecule type" value="Genomic_DNA"/>
</dbReference>
<dbReference type="STRING" id="1408163.A0A0F4YU19"/>
<keyword evidence="1" id="KW-0444">Lipid biosynthesis</keyword>
<dbReference type="InterPro" id="IPR026055">
    <property type="entry name" value="FAR"/>
</dbReference>
<keyword evidence="4" id="KW-1185">Reference proteome</keyword>
<dbReference type="InterPro" id="IPR036291">
    <property type="entry name" value="NAD(P)-bd_dom_sf"/>
</dbReference>
<keyword evidence="1" id="KW-0560">Oxidoreductase</keyword>
<comment type="similarity">
    <text evidence="1">Belongs to the fatty acyl-CoA reductase family.</text>
</comment>
<accession>A0A0F4YU19</accession>
<proteinExistence type="inferred from homology"/>
<dbReference type="GO" id="GO:0035336">
    <property type="term" value="P:long-chain fatty-acyl-CoA metabolic process"/>
    <property type="evidence" value="ECO:0007669"/>
    <property type="project" value="TreeGrafter"/>
</dbReference>
<gene>
    <name evidence="3" type="ORF">T310_4197</name>
</gene>
<dbReference type="Proteomes" id="UP000053958">
    <property type="component" value="Unassembled WGS sequence"/>
</dbReference>
<sequence>MWEKYSGKHILITGGSGFLGTALVHRIITKAPTVGRIYIICRNGRLSLEEKWKQWLHNEDAEKLCKATNITVLDDDIVEMDMYTTLSTLQPQINVIIHAASSINLARPLGKIKDIIIGASEKLAGFALECVCPGM</sequence>
<comment type="caution">
    <text evidence="3">The sequence shown here is derived from an EMBL/GenBank/DDBJ whole genome shotgun (WGS) entry which is preliminary data.</text>
</comment>
<evidence type="ECO:0000259" key="2">
    <source>
        <dbReference type="Pfam" id="PF07993"/>
    </source>
</evidence>
<dbReference type="OrthoDB" id="429813at2759"/>
<dbReference type="GO" id="GO:0102965">
    <property type="term" value="F:alcohol-forming long-chain fatty acyl-CoA reductase activity"/>
    <property type="evidence" value="ECO:0007669"/>
    <property type="project" value="UniProtKB-EC"/>
</dbReference>
<dbReference type="SUPFAM" id="SSF51735">
    <property type="entry name" value="NAD(P)-binding Rossmann-fold domains"/>
    <property type="match status" value="1"/>
</dbReference>
<organism evidence="3 4">
    <name type="scientific">Rasamsonia emersonii (strain ATCC 16479 / CBS 393.64 / IMI 116815)</name>
    <dbReference type="NCBI Taxonomy" id="1408163"/>
    <lineage>
        <taxon>Eukaryota</taxon>
        <taxon>Fungi</taxon>
        <taxon>Dikarya</taxon>
        <taxon>Ascomycota</taxon>
        <taxon>Pezizomycotina</taxon>
        <taxon>Eurotiomycetes</taxon>
        <taxon>Eurotiomycetidae</taxon>
        <taxon>Eurotiales</taxon>
        <taxon>Trichocomaceae</taxon>
        <taxon>Rasamsonia</taxon>
    </lineage>
</organism>
<dbReference type="AlphaFoldDB" id="A0A0F4YU19"/>
<dbReference type="Gene3D" id="3.40.50.720">
    <property type="entry name" value="NAD(P)-binding Rossmann-like Domain"/>
    <property type="match status" value="1"/>
</dbReference>
<keyword evidence="1" id="KW-0521">NADP</keyword>